<dbReference type="InterPro" id="IPR037401">
    <property type="entry name" value="SnoaL-like"/>
</dbReference>
<feature type="domain" description="SnoaL-like" evidence="2">
    <location>
        <begin position="10"/>
        <end position="122"/>
    </location>
</feature>
<organism evidence="3 4">
    <name type="scientific">Thiobaca trueperi</name>
    <dbReference type="NCBI Taxonomy" id="127458"/>
    <lineage>
        <taxon>Bacteria</taxon>
        <taxon>Pseudomonadati</taxon>
        <taxon>Pseudomonadota</taxon>
        <taxon>Gammaproteobacteria</taxon>
        <taxon>Chromatiales</taxon>
        <taxon>Chromatiaceae</taxon>
        <taxon>Thiobaca</taxon>
    </lineage>
</organism>
<protein>
    <submittedName>
        <fullName evidence="3">Ketosteroid isomerase-like protein</fullName>
    </submittedName>
</protein>
<dbReference type="SUPFAM" id="SSF54427">
    <property type="entry name" value="NTF2-like"/>
    <property type="match status" value="1"/>
</dbReference>
<sequence length="139" mass="15034">MCYATPQDAEDAYYDALEAGDASAMIAVWESSDEIVCLLPMTPLALGPAVARLWQSILQPGAGFEMQVRHLRWIECGDLAIHLVEECPASEPGGQTPPAIHATNIFRRGPDGWRLMLHQNSPTPSPAPGVPSRARSLMA</sequence>
<dbReference type="OrthoDB" id="5767026at2"/>
<reference evidence="3 4" key="1">
    <citation type="submission" date="2019-03" db="EMBL/GenBank/DDBJ databases">
        <title>Genomic Encyclopedia of Type Strains, Phase IV (KMG-IV): sequencing the most valuable type-strain genomes for metagenomic binning, comparative biology and taxonomic classification.</title>
        <authorList>
            <person name="Goeker M."/>
        </authorList>
    </citation>
    <scope>NUCLEOTIDE SEQUENCE [LARGE SCALE GENOMIC DNA]</scope>
    <source>
        <strain evidence="3 4">DSM 13587</strain>
    </source>
</reference>
<evidence type="ECO:0000259" key="2">
    <source>
        <dbReference type="Pfam" id="PF13474"/>
    </source>
</evidence>
<feature type="region of interest" description="Disordered" evidence="1">
    <location>
        <begin position="120"/>
        <end position="139"/>
    </location>
</feature>
<dbReference type="Pfam" id="PF13474">
    <property type="entry name" value="SnoaL_3"/>
    <property type="match status" value="1"/>
</dbReference>
<evidence type="ECO:0000313" key="4">
    <source>
        <dbReference type="Proteomes" id="UP000295717"/>
    </source>
</evidence>
<dbReference type="RefSeq" id="WP_132978219.1">
    <property type="nucleotide sequence ID" value="NZ_SMAO01000009.1"/>
</dbReference>
<comment type="caution">
    <text evidence="3">The sequence shown here is derived from an EMBL/GenBank/DDBJ whole genome shotgun (WGS) entry which is preliminary data.</text>
</comment>
<dbReference type="AlphaFoldDB" id="A0A4R3MS72"/>
<keyword evidence="4" id="KW-1185">Reference proteome</keyword>
<gene>
    <name evidence="3" type="ORF">EDC35_109108</name>
</gene>
<dbReference type="Proteomes" id="UP000295717">
    <property type="component" value="Unassembled WGS sequence"/>
</dbReference>
<dbReference type="Gene3D" id="3.10.450.50">
    <property type="match status" value="1"/>
</dbReference>
<proteinExistence type="predicted"/>
<name>A0A4R3MS72_9GAMM</name>
<keyword evidence="3" id="KW-0413">Isomerase</keyword>
<dbReference type="InterPro" id="IPR032710">
    <property type="entry name" value="NTF2-like_dom_sf"/>
</dbReference>
<evidence type="ECO:0000256" key="1">
    <source>
        <dbReference type="SAM" id="MobiDB-lite"/>
    </source>
</evidence>
<accession>A0A4R3MS72</accession>
<dbReference type="GO" id="GO:0016853">
    <property type="term" value="F:isomerase activity"/>
    <property type="evidence" value="ECO:0007669"/>
    <property type="project" value="UniProtKB-KW"/>
</dbReference>
<dbReference type="EMBL" id="SMAO01000009">
    <property type="protein sequence ID" value="TCT19230.1"/>
    <property type="molecule type" value="Genomic_DNA"/>
</dbReference>
<evidence type="ECO:0000313" key="3">
    <source>
        <dbReference type="EMBL" id="TCT19230.1"/>
    </source>
</evidence>